<organism evidence="2 3">
    <name type="scientific">Liquorilactobacillus aquaticus DSM 21051</name>
    <dbReference type="NCBI Taxonomy" id="1423725"/>
    <lineage>
        <taxon>Bacteria</taxon>
        <taxon>Bacillati</taxon>
        <taxon>Bacillota</taxon>
        <taxon>Bacilli</taxon>
        <taxon>Lactobacillales</taxon>
        <taxon>Lactobacillaceae</taxon>
        <taxon>Liquorilactobacillus</taxon>
    </lineage>
</organism>
<sequence>MFKRKYIVATVLLSLVALFCFVPIPAYIETVGNAQNVEKYVSIDGRRDTRKGQFMLTYVGIGRATPALYVASYFDKYATRLPSSAVRGNSSTSEYNKVQHYYMDDALNQAKTVSLKLASKPVRQNFKGMVVMSLLDNSSFKGKLQVGDIVTGVDKKKFGKAANFMRYLQQKKNTVVSLHYRRGRTNHSTKGKLIHLPGTSKKGIGISFVQKSKVISPVKIKTDMDGIEGPSAGLMLTLQMYTQLSHEDLKKGRKIAGTGTMLSDGEIGDIGGIDKKVVAAANKKASIFFAPNNPLTRAEKKAGELNNYQEAKKAAKKIGTKMKIVPVKNVQEAISYLR</sequence>
<accession>A0A0R2D7M0</accession>
<dbReference type="RefSeq" id="WP_057875809.1">
    <property type="nucleotide sequence ID" value="NZ_AYZD01000015.1"/>
</dbReference>
<evidence type="ECO:0000313" key="2">
    <source>
        <dbReference type="EMBL" id="KRM96502.1"/>
    </source>
</evidence>
<dbReference type="GO" id="GO:0004176">
    <property type="term" value="F:ATP-dependent peptidase activity"/>
    <property type="evidence" value="ECO:0007669"/>
    <property type="project" value="InterPro"/>
</dbReference>
<proteinExistence type="predicted"/>
<dbReference type="InterPro" id="IPR008269">
    <property type="entry name" value="Lon_proteolytic"/>
</dbReference>
<dbReference type="Proteomes" id="UP000051015">
    <property type="component" value="Unassembled WGS sequence"/>
</dbReference>
<keyword evidence="3" id="KW-1185">Reference proteome</keyword>
<dbReference type="Pfam" id="PF05362">
    <property type="entry name" value="Lon_C"/>
    <property type="match status" value="1"/>
</dbReference>
<dbReference type="STRING" id="1423725.FC19_GL000796"/>
<dbReference type="PATRIC" id="fig|1423725.3.peg.821"/>
<dbReference type="PANTHER" id="PTHR10046">
    <property type="entry name" value="ATP DEPENDENT LON PROTEASE FAMILY MEMBER"/>
    <property type="match status" value="1"/>
</dbReference>
<keyword evidence="2" id="KW-0378">Hydrolase</keyword>
<dbReference type="AlphaFoldDB" id="A0A0R2D7M0"/>
<evidence type="ECO:0000259" key="1">
    <source>
        <dbReference type="Pfam" id="PF05362"/>
    </source>
</evidence>
<dbReference type="SUPFAM" id="SSF54211">
    <property type="entry name" value="Ribosomal protein S5 domain 2-like"/>
    <property type="match status" value="1"/>
</dbReference>
<protein>
    <submittedName>
        <fullName evidence="2">ATP-dependent protease La</fullName>
    </submittedName>
</protein>
<feature type="domain" description="Lon proteolytic" evidence="1">
    <location>
        <begin position="228"/>
        <end position="334"/>
    </location>
</feature>
<dbReference type="InterPro" id="IPR027065">
    <property type="entry name" value="Lon_Prtase"/>
</dbReference>
<dbReference type="InterPro" id="IPR036034">
    <property type="entry name" value="PDZ_sf"/>
</dbReference>
<keyword evidence="2" id="KW-0645">Protease</keyword>
<dbReference type="EMBL" id="AYZD01000015">
    <property type="protein sequence ID" value="KRM96502.1"/>
    <property type="molecule type" value="Genomic_DNA"/>
</dbReference>
<reference evidence="2 3" key="1">
    <citation type="journal article" date="2015" name="Genome Announc.">
        <title>Expanding the biotechnology potential of lactobacilli through comparative genomics of 213 strains and associated genera.</title>
        <authorList>
            <person name="Sun Z."/>
            <person name="Harris H.M."/>
            <person name="McCann A."/>
            <person name="Guo C."/>
            <person name="Argimon S."/>
            <person name="Zhang W."/>
            <person name="Yang X."/>
            <person name="Jeffery I.B."/>
            <person name="Cooney J.C."/>
            <person name="Kagawa T.F."/>
            <person name="Liu W."/>
            <person name="Song Y."/>
            <person name="Salvetti E."/>
            <person name="Wrobel A."/>
            <person name="Rasinkangas P."/>
            <person name="Parkhill J."/>
            <person name="Rea M.C."/>
            <person name="O'Sullivan O."/>
            <person name="Ritari J."/>
            <person name="Douillard F.P."/>
            <person name="Paul Ross R."/>
            <person name="Yang R."/>
            <person name="Briner A.E."/>
            <person name="Felis G.E."/>
            <person name="de Vos W.M."/>
            <person name="Barrangou R."/>
            <person name="Klaenhammer T.R."/>
            <person name="Caufield P.W."/>
            <person name="Cui Y."/>
            <person name="Zhang H."/>
            <person name="O'Toole P.W."/>
        </authorList>
    </citation>
    <scope>NUCLEOTIDE SEQUENCE [LARGE SCALE GENOMIC DNA]</scope>
    <source>
        <strain evidence="2 3">DSM 21051</strain>
    </source>
</reference>
<dbReference type="GO" id="GO:0030163">
    <property type="term" value="P:protein catabolic process"/>
    <property type="evidence" value="ECO:0007669"/>
    <property type="project" value="InterPro"/>
</dbReference>
<name>A0A0R2D7M0_9LACO</name>
<comment type="caution">
    <text evidence="2">The sequence shown here is derived from an EMBL/GenBank/DDBJ whole genome shotgun (WGS) entry which is preliminary data.</text>
</comment>
<dbReference type="NCBIfam" id="NF041438">
    <property type="entry name" value="SepM_fam_S16"/>
    <property type="match status" value="1"/>
</dbReference>
<gene>
    <name evidence="2" type="ORF">FC19_GL000796</name>
</gene>
<dbReference type="Gene3D" id="3.30.230.10">
    <property type="match status" value="1"/>
</dbReference>
<dbReference type="GO" id="GO:0006508">
    <property type="term" value="P:proteolysis"/>
    <property type="evidence" value="ECO:0007669"/>
    <property type="project" value="UniProtKB-KW"/>
</dbReference>
<dbReference type="InterPro" id="IPR020568">
    <property type="entry name" value="Ribosomal_Su5_D2-typ_SF"/>
</dbReference>
<dbReference type="SUPFAM" id="SSF50156">
    <property type="entry name" value="PDZ domain-like"/>
    <property type="match status" value="1"/>
</dbReference>
<dbReference type="OrthoDB" id="2356897at2"/>
<dbReference type="InterPro" id="IPR014721">
    <property type="entry name" value="Ribsml_uS5_D2-typ_fold_subgr"/>
</dbReference>
<evidence type="ECO:0000313" key="3">
    <source>
        <dbReference type="Proteomes" id="UP000051015"/>
    </source>
</evidence>
<dbReference type="GO" id="GO:0004252">
    <property type="term" value="F:serine-type endopeptidase activity"/>
    <property type="evidence" value="ECO:0007669"/>
    <property type="project" value="InterPro"/>
</dbReference>
<dbReference type="GO" id="GO:0005524">
    <property type="term" value="F:ATP binding"/>
    <property type="evidence" value="ECO:0007669"/>
    <property type="project" value="InterPro"/>
</dbReference>